<name>A0ABW8F400_9BURK</name>
<accession>A0ABW8F400</accession>
<dbReference type="Proteomes" id="UP001617427">
    <property type="component" value="Unassembled WGS sequence"/>
</dbReference>
<protein>
    <submittedName>
        <fullName evidence="3">DUF4157 domain-containing protein</fullName>
    </submittedName>
</protein>
<dbReference type="EMBL" id="JBIUZV010000013">
    <property type="protein sequence ID" value="MFJ3047908.1"/>
    <property type="molecule type" value="Genomic_DNA"/>
</dbReference>
<evidence type="ECO:0000313" key="3">
    <source>
        <dbReference type="EMBL" id="MFJ3047908.1"/>
    </source>
</evidence>
<feature type="region of interest" description="Disordered" evidence="1">
    <location>
        <begin position="792"/>
        <end position="824"/>
    </location>
</feature>
<evidence type="ECO:0000256" key="1">
    <source>
        <dbReference type="SAM" id="MobiDB-lite"/>
    </source>
</evidence>
<sequence>MKTDALIKNQNAADTAQKHAIQPAGFVDRRPSAAAQRKLAEMAAGSGRSIPLGATGGGIAQRLENLEEEEATTQAKSIDAHDSSGAVPAMEGGAGRANDTGLPDKLKAGVESMSGMSMDHVKVHYNSDKPAQLNAHAYAQGSDIHIASGQERHLPHEAWHVVGRVQPTMQAKGISVNDDDRLESEADAMGTRAMQLQSASTASGTSAVPLSSGVRQLAKQDVIVNGITHLVPLSGGSIFEGASGPEVGNGETLAIDIDDPIWSRRGPNQEMEGNRREDRHAEQKYAWYPLYSESASNYQHDGWLHLRDETFTKADALSPPMPEGQADGRRARAAPAAPPETFDPSNVPAFIHQQRNYQNYLSERFSMQSIMTSHRSVGFEYEFGQHNLGPDIPSHIPLARSAPFSRLFPLNFELETDSGAVVEIGMPPFLVPNATDGGPDKSKIEAIDTTLKAVMGAFGKQYVPVAALLPRLEGEGLGQSWQPAPVLAHGGTYAAMALQAPGPGKLQGGKVYSQLNITLTGEESARFISTVRKVMKPNSTEEGILGRAFGILDEMAEKTFGDPALATHLNKALANTLAIPSILLGTSGKAGKLPDDLDLSSTIKELYSLWIKDSVPNILATTATDPAALAAFAPHAAQVVLGLLPDVMAPLRSLPFENDEETGAWRTLAGYVAQNSFCYADYATLVGMAAPIPAARTGDILVSALALRNMMVDDGTDAFTPAEEADPSGGGALERYKARLEAFKLLVKTRSDTVLGVKKQFFDDIEKQVRDEIAALLALIGTPRVVRSPATRFGNEQFGSGTGVRKDTHIPRPVTEESSSGLRHSVAEVRSDPAMALFYSDRWDKPGS</sequence>
<evidence type="ECO:0000313" key="4">
    <source>
        <dbReference type="Proteomes" id="UP001617427"/>
    </source>
</evidence>
<feature type="domain" description="eCIS core" evidence="2">
    <location>
        <begin position="102"/>
        <end position="162"/>
    </location>
</feature>
<evidence type="ECO:0000259" key="2">
    <source>
        <dbReference type="Pfam" id="PF13699"/>
    </source>
</evidence>
<dbReference type="RefSeq" id="WP_402702676.1">
    <property type="nucleotide sequence ID" value="NZ_JBIUZV010000013.1"/>
</dbReference>
<reference evidence="3 4" key="1">
    <citation type="submission" date="2024-10" db="EMBL/GenBank/DDBJ databases">
        <title>The Natural Products Discovery Center: Release of the First 8490 Sequenced Strains for Exploring Actinobacteria Biosynthetic Diversity.</title>
        <authorList>
            <person name="Kalkreuter E."/>
            <person name="Kautsar S.A."/>
            <person name="Yang D."/>
            <person name="Bader C.D."/>
            <person name="Teijaro C.N."/>
            <person name="Fluegel L."/>
            <person name="Davis C.M."/>
            <person name="Simpson J.R."/>
            <person name="Lauterbach L."/>
            <person name="Steele A.D."/>
            <person name="Gui C."/>
            <person name="Meng S."/>
            <person name="Li G."/>
            <person name="Viehrig K."/>
            <person name="Ye F."/>
            <person name="Su P."/>
            <person name="Kiefer A.F."/>
            <person name="Nichols A."/>
            <person name="Cepeda A.J."/>
            <person name="Yan W."/>
            <person name="Fan B."/>
            <person name="Jiang Y."/>
            <person name="Adhikari A."/>
            <person name="Zheng C.-J."/>
            <person name="Schuster L."/>
            <person name="Cowan T.M."/>
            <person name="Smanski M.J."/>
            <person name="Chevrette M.G."/>
            <person name="De Carvalho L.P.S."/>
            <person name="Shen B."/>
        </authorList>
    </citation>
    <scope>NUCLEOTIDE SEQUENCE [LARGE SCALE GENOMIC DNA]</scope>
    <source>
        <strain evidence="3 4">NPDC087045</strain>
    </source>
</reference>
<gene>
    <name evidence="3" type="ORF">ACIPEN_18930</name>
</gene>
<comment type="caution">
    <text evidence="3">The sequence shown here is derived from an EMBL/GenBank/DDBJ whole genome shotgun (WGS) entry which is preliminary data.</text>
</comment>
<organism evidence="3 4">
    <name type="scientific">Herbaspirillum chlorophenolicum</name>
    <dbReference type="NCBI Taxonomy" id="211589"/>
    <lineage>
        <taxon>Bacteria</taxon>
        <taxon>Pseudomonadati</taxon>
        <taxon>Pseudomonadota</taxon>
        <taxon>Betaproteobacteria</taxon>
        <taxon>Burkholderiales</taxon>
        <taxon>Oxalobacteraceae</taxon>
        <taxon>Herbaspirillum</taxon>
    </lineage>
</organism>
<feature type="region of interest" description="Disordered" evidence="1">
    <location>
        <begin position="67"/>
        <end position="102"/>
    </location>
</feature>
<proteinExistence type="predicted"/>
<dbReference type="Pfam" id="PF13699">
    <property type="entry name" value="eCIS_core"/>
    <property type="match status" value="1"/>
</dbReference>
<keyword evidence="4" id="KW-1185">Reference proteome</keyword>
<dbReference type="InterPro" id="IPR025295">
    <property type="entry name" value="eCIS_core_dom"/>
</dbReference>